<protein>
    <recommendedName>
        <fullName evidence="9">Histidinol-phosphate aminotransferase</fullName>
        <ecNumber evidence="9">2.6.1.9</ecNumber>
    </recommendedName>
    <alternativeName>
        <fullName evidence="9">Imidazole acetol-phosphate transaminase</fullName>
    </alternativeName>
</protein>
<dbReference type="GO" id="GO:0004400">
    <property type="term" value="F:histidinol-phosphate transaminase activity"/>
    <property type="evidence" value="ECO:0007669"/>
    <property type="project" value="UniProtKB-EC"/>
</dbReference>
<dbReference type="PANTHER" id="PTHR43643">
    <property type="entry name" value="HISTIDINOL-PHOSPHATE AMINOTRANSFERASE 2"/>
    <property type="match status" value="1"/>
</dbReference>
<dbReference type="Pfam" id="PF00155">
    <property type="entry name" value="Aminotran_1_2"/>
    <property type="match status" value="1"/>
</dbReference>
<comment type="catalytic activity">
    <reaction evidence="8 9">
        <text>L-histidinol phosphate + 2-oxoglutarate = 3-(imidazol-4-yl)-2-oxopropyl phosphate + L-glutamate</text>
        <dbReference type="Rhea" id="RHEA:23744"/>
        <dbReference type="ChEBI" id="CHEBI:16810"/>
        <dbReference type="ChEBI" id="CHEBI:29985"/>
        <dbReference type="ChEBI" id="CHEBI:57766"/>
        <dbReference type="ChEBI" id="CHEBI:57980"/>
        <dbReference type="EC" id="2.6.1.9"/>
    </reaction>
</comment>
<dbReference type="InterPro" id="IPR001917">
    <property type="entry name" value="Aminotrans_II_pyridoxalP_BS"/>
</dbReference>
<dbReference type="HAMAP" id="MF_01023">
    <property type="entry name" value="HisC_aminotrans_2"/>
    <property type="match status" value="1"/>
</dbReference>
<dbReference type="InterPro" id="IPR015421">
    <property type="entry name" value="PyrdxlP-dep_Trfase_major"/>
</dbReference>
<comment type="caution">
    <text evidence="11">The sequence shown here is derived from an EMBL/GenBank/DDBJ whole genome shotgun (WGS) entry which is preliminary data.</text>
</comment>
<evidence type="ECO:0000256" key="2">
    <source>
        <dbReference type="ARBA" id="ARBA00005011"/>
    </source>
</evidence>
<comment type="pathway">
    <text evidence="2 9">Amino-acid biosynthesis; L-histidine biosynthesis; L-histidine from 5-phospho-alpha-D-ribose 1-diphosphate: step 7/9.</text>
</comment>
<evidence type="ECO:0000256" key="5">
    <source>
        <dbReference type="ARBA" id="ARBA00022576"/>
    </source>
</evidence>
<comment type="cofactor">
    <cofactor evidence="1 9">
        <name>pyridoxal 5'-phosphate</name>
        <dbReference type="ChEBI" id="CHEBI:597326"/>
    </cofactor>
</comment>
<keyword evidence="5 9" id="KW-0032">Aminotransferase</keyword>
<evidence type="ECO:0000313" key="12">
    <source>
        <dbReference type="Proteomes" id="UP001595632"/>
    </source>
</evidence>
<gene>
    <name evidence="9 11" type="primary">hisC</name>
    <name evidence="11" type="ORF">ACFOGP_06005</name>
</gene>
<keyword evidence="7 9" id="KW-0663">Pyridoxal phosphate</keyword>
<dbReference type="Gene3D" id="3.90.1150.10">
    <property type="entry name" value="Aspartate Aminotransferase, domain 1"/>
    <property type="match status" value="1"/>
</dbReference>
<evidence type="ECO:0000259" key="10">
    <source>
        <dbReference type="Pfam" id="PF00155"/>
    </source>
</evidence>
<dbReference type="InterPro" id="IPR004839">
    <property type="entry name" value="Aminotransferase_I/II_large"/>
</dbReference>
<reference evidence="12" key="1">
    <citation type="journal article" date="2019" name="Int. J. Syst. Evol. Microbiol.">
        <title>The Global Catalogue of Microorganisms (GCM) 10K type strain sequencing project: providing services to taxonomists for standard genome sequencing and annotation.</title>
        <authorList>
            <consortium name="The Broad Institute Genomics Platform"/>
            <consortium name="The Broad Institute Genome Sequencing Center for Infectious Disease"/>
            <person name="Wu L."/>
            <person name="Ma J."/>
        </authorList>
    </citation>
    <scope>NUCLEOTIDE SEQUENCE [LARGE SCALE GENOMIC DNA]</scope>
    <source>
        <strain evidence="12">KCTC 52366</strain>
    </source>
</reference>
<accession>A0ABV7GR47</accession>
<dbReference type="InterPro" id="IPR005861">
    <property type="entry name" value="HisP_aminotrans"/>
</dbReference>
<dbReference type="Gene3D" id="3.40.640.10">
    <property type="entry name" value="Type I PLP-dependent aspartate aminotransferase-like (Major domain)"/>
    <property type="match status" value="1"/>
</dbReference>
<proteinExistence type="inferred from homology"/>
<dbReference type="EC" id="2.6.1.9" evidence="9"/>
<keyword evidence="9" id="KW-0028">Amino-acid biosynthesis</keyword>
<evidence type="ECO:0000256" key="4">
    <source>
        <dbReference type="ARBA" id="ARBA00011738"/>
    </source>
</evidence>
<evidence type="ECO:0000256" key="7">
    <source>
        <dbReference type="ARBA" id="ARBA00022898"/>
    </source>
</evidence>
<keyword evidence="6 9" id="KW-0808">Transferase</keyword>
<feature type="modified residue" description="N6-(pyridoxal phosphate)lysine" evidence="9">
    <location>
        <position position="218"/>
    </location>
</feature>
<sequence>MTGIQPQPGIMDIKLYVGGQSSIEGRDDVIKLSSNENPFGPSPKAMEALKRSAHLMHRYPPTDHAALRAAIGEVHGLDPDRIICGVGSDEIIHFLCQCYAGPGDEVIYTEHGFSMYKISARAAGASPVMVSERDRRVDVDAVLAACTPQTRLVFITNPGNPTSTILTDAELARLADGVPSTAILVIDSAYAEFARGYDGGVSLVDAKPNIVMLRTFSKAYGLGGLRVGWGYADREIIDVMNRIRGPFNLSVPALAAAEAAVRDRAFVEKCLAENTRLRTWLADALAAKGVPSDPAHANFILARFASEDEAAACDAALKEAGILVRRVGGYGFPESLRITVGDEASCRRVAHVIGGFMEARAEGAGA</sequence>
<dbReference type="PANTHER" id="PTHR43643:SF3">
    <property type="entry name" value="HISTIDINOL-PHOSPHATE AMINOTRANSFERASE"/>
    <property type="match status" value="1"/>
</dbReference>
<evidence type="ECO:0000256" key="9">
    <source>
        <dbReference type="HAMAP-Rule" id="MF_01023"/>
    </source>
</evidence>
<dbReference type="CDD" id="cd00609">
    <property type="entry name" value="AAT_like"/>
    <property type="match status" value="1"/>
</dbReference>
<organism evidence="11 12">
    <name type="scientific">Psychromarinibacter halotolerans</name>
    <dbReference type="NCBI Taxonomy" id="1775175"/>
    <lineage>
        <taxon>Bacteria</taxon>
        <taxon>Pseudomonadati</taxon>
        <taxon>Pseudomonadota</taxon>
        <taxon>Alphaproteobacteria</taxon>
        <taxon>Rhodobacterales</taxon>
        <taxon>Paracoccaceae</taxon>
        <taxon>Psychromarinibacter</taxon>
    </lineage>
</organism>
<name>A0ABV7GR47_9RHOB</name>
<evidence type="ECO:0000313" key="11">
    <source>
        <dbReference type="EMBL" id="MFC3142252.1"/>
    </source>
</evidence>
<evidence type="ECO:0000256" key="1">
    <source>
        <dbReference type="ARBA" id="ARBA00001933"/>
    </source>
</evidence>
<dbReference type="NCBIfam" id="TIGR01141">
    <property type="entry name" value="hisC"/>
    <property type="match status" value="1"/>
</dbReference>
<evidence type="ECO:0000256" key="6">
    <source>
        <dbReference type="ARBA" id="ARBA00022679"/>
    </source>
</evidence>
<keyword evidence="12" id="KW-1185">Reference proteome</keyword>
<dbReference type="Proteomes" id="UP001595632">
    <property type="component" value="Unassembled WGS sequence"/>
</dbReference>
<evidence type="ECO:0000256" key="3">
    <source>
        <dbReference type="ARBA" id="ARBA00007970"/>
    </source>
</evidence>
<dbReference type="InterPro" id="IPR050106">
    <property type="entry name" value="HistidinolP_aminotransfase"/>
</dbReference>
<dbReference type="EMBL" id="JBHRTB010000010">
    <property type="protein sequence ID" value="MFC3142252.1"/>
    <property type="molecule type" value="Genomic_DNA"/>
</dbReference>
<feature type="domain" description="Aminotransferase class I/classII large" evidence="10">
    <location>
        <begin position="28"/>
        <end position="353"/>
    </location>
</feature>
<dbReference type="PROSITE" id="PS00599">
    <property type="entry name" value="AA_TRANSFER_CLASS_2"/>
    <property type="match status" value="1"/>
</dbReference>
<dbReference type="RefSeq" id="WP_275634088.1">
    <property type="nucleotide sequence ID" value="NZ_JARGYD010000007.1"/>
</dbReference>
<evidence type="ECO:0000256" key="8">
    <source>
        <dbReference type="ARBA" id="ARBA00047481"/>
    </source>
</evidence>
<keyword evidence="9" id="KW-0368">Histidine biosynthesis</keyword>
<dbReference type="InterPro" id="IPR015424">
    <property type="entry name" value="PyrdxlP-dep_Trfase"/>
</dbReference>
<dbReference type="InterPro" id="IPR015422">
    <property type="entry name" value="PyrdxlP-dep_Trfase_small"/>
</dbReference>
<comment type="subunit">
    <text evidence="4 9">Homodimer.</text>
</comment>
<dbReference type="SUPFAM" id="SSF53383">
    <property type="entry name" value="PLP-dependent transferases"/>
    <property type="match status" value="1"/>
</dbReference>
<comment type="similarity">
    <text evidence="3 9">Belongs to the class-II pyridoxal-phosphate-dependent aminotransferase family. Histidinol-phosphate aminotransferase subfamily.</text>
</comment>